<evidence type="ECO:0000313" key="2">
    <source>
        <dbReference type="EMBL" id="KAF5610783.1"/>
    </source>
</evidence>
<evidence type="ECO:0000256" key="1">
    <source>
        <dbReference type="SAM" id="MobiDB-lite"/>
    </source>
</evidence>
<comment type="caution">
    <text evidence="2">The sequence shown here is derived from an EMBL/GenBank/DDBJ whole genome shotgun (WGS) entry which is preliminary data.</text>
</comment>
<proteinExistence type="predicted"/>
<sequence>MEYDLTLDSHLAFSKTPMASTLSINPGERYCRWREADDQIFCTNKRFASPSTLRNHYWRVHETDLEHRMQGNNKGMTQNDLLRQACWRVPAAAAKTLVAQPHGRRTQYQSIENGSNKRLNKLKSFAINTNAYAKNAHEVFNKNTVVLHLCGLVQRSQWLSASAFIAMARGTMPLNVPRRSQRTISSGARAQGSPKNYKIP</sequence>
<dbReference type="RefSeq" id="XP_036541625.1">
    <property type="nucleotide sequence ID" value="XM_036680577.1"/>
</dbReference>
<dbReference type="EMBL" id="JAAOAV010000025">
    <property type="protein sequence ID" value="KAF5610783.1"/>
    <property type="molecule type" value="Genomic_DNA"/>
</dbReference>
<evidence type="ECO:0000313" key="3">
    <source>
        <dbReference type="Proteomes" id="UP000547976"/>
    </source>
</evidence>
<protein>
    <submittedName>
        <fullName evidence="2">Uncharacterized protein</fullName>
    </submittedName>
</protein>
<keyword evidence="3" id="KW-1185">Reference proteome</keyword>
<reference evidence="2 3" key="1">
    <citation type="submission" date="2020-05" db="EMBL/GenBank/DDBJ databases">
        <title>Identification and distribution of gene clusters putatively required for synthesis of sphingolipid metabolism inhibitors in phylogenetically diverse species of the filamentous fungus Fusarium.</title>
        <authorList>
            <person name="Kim H.-S."/>
            <person name="Busman M."/>
            <person name="Brown D.W."/>
            <person name="Divon H."/>
            <person name="Uhlig S."/>
            <person name="Proctor R.H."/>
        </authorList>
    </citation>
    <scope>NUCLEOTIDE SEQUENCE [LARGE SCALE GENOMIC DNA]</scope>
    <source>
        <strain evidence="2 3">NRRL 66333</strain>
    </source>
</reference>
<dbReference type="OrthoDB" id="5106809at2759"/>
<organism evidence="2 3">
    <name type="scientific">Gibberella subglutinans</name>
    <name type="common">Fusarium subglutinans</name>
    <dbReference type="NCBI Taxonomy" id="42677"/>
    <lineage>
        <taxon>Eukaryota</taxon>
        <taxon>Fungi</taxon>
        <taxon>Dikarya</taxon>
        <taxon>Ascomycota</taxon>
        <taxon>Pezizomycotina</taxon>
        <taxon>Sordariomycetes</taxon>
        <taxon>Hypocreomycetidae</taxon>
        <taxon>Hypocreales</taxon>
        <taxon>Nectriaceae</taxon>
        <taxon>Fusarium</taxon>
        <taxon>Fusarium fujikuroi species complex</taxon>
    </lineage>
</organism>
<feature type="region of interest" description="Disordered" evidence="1">
    <location>
        <begin position="178"/>
        <end position="200"/>
    </location>
</feature>
<gene>
    <name evidence="2" type="ORF">FSUBG_2769</name>
</gene>
<accession>A0A8H5Q9Z5</accession>
<name>A0A8H5Q9Z5_GIBSU</name>
<dbReference type="Proteomes" id="UP000547976">
    <property type="component" value="Unassembled WGS sequence"/>
</dbReference>
<dbReference type="AlphaFoldDB" id="A0A8H5Q9Z5"/>
<dbReference type="GeneID" id="59315295"/>